<evidence type="ECO:0000313" key="4">
    <source>
        <dbReference type="Proteomes" id="UP000623678"/>
    </source>
</evidence>
<dbReference type="Gene3D" id="3.20.20.70">
    <property type="entry name" value="Aldolase class I"/>
    <property type="match status" value="1"/>
</dbReference>
<gene>
    <name evidence="3" type="ORF">H8705_11865</name>
</gene>
<dbReference type="PANTHER" id="PTHR11749">
    <property type="entry name" value="RIBULOSE-5-PHOSPHATE-3-EPIMERASE"/>
    <property type="match status" value="1"/>
</dbReference>
<dbReference type="AlphaFoldDB" id="A0A926IIE5"/>
<evidence type="ECO:0000313" key="3">
    <source>
        <dbReference type="EMBL" id="MBC8586276.1"/>
    </source>
</evidence>
<evidence type="ECO:0000256" key="1">
    <source>
        <dbReference type="ARBA" id="ARBA00022723"/>
    </source>
</evidence>
<dbReference type="GO" id="GO:0046872">
    <property type="term" value="F:metal ion binding"/>
    <property type="evidence" value="ECO:0007669"/>
    <property type="project" value="UniProtKB-KW"/>
</dbReference>
<protein>
    <submittedName>
        <fullName evidence="3">Ribulose-phosphate 3-epimerase</fullName>
        <ecNumber evidence="3">5.1.3.1</ecNumber>
    </submittedName>
</protein>
<dbReference type="NCBIfam" id="NF004076">
    <property type="entry name" value="PRK05581.1-4"/>
    <property type="match status" value="1"/>
</dbReference>
<dbReference type="NCBIfam" id="NF007266">
    <property type="entry name" value="PRK09722.1"/>
    <property type="match status" value="1"/>
</dbReference>
<dbReference type="EC" id="5.1.3.1" evidence="3"/>
<keyword evidence="4" id="KW-1185">Reference proteome</keyword>
<dbReference type="Pfam" id="PF00834">
    <property type="entry name" value="Ribul_P_3_epim"/>
    <property type="match status" value="1"/>
</dbReference>
<accession>A0A926IIE5</accession>
<dbReference type="RefSeq" id="WP_262395997.1">
    <property type="nucleotide sequence ID" value="NZ_JACRTD010000009.1"/>
</dbReference>
<dbReference type="EMBL" id="JACRTD010000009">
    <property type="protein sequence ID" value="MBC8586276.1"/>
    <property type="molecule type" value="Genomic_DNA"/>
</dbReference>
<keyword evidence="2 3" id="KW-0413">Isomerase</keyword>
<dbReference type="GO" id="GO:0004750">
    <property type="term" value="F:D-ribulose-phosphate 3-epimerase activity"/>
    <property type="evidence" value="ECO:0007669"/>
    <property type="project" value="UniProtKB-EC"/>
</dbReference>
<dbReference type="Proteomes" id="UP000623678">
    <property type="component" value="Unassembled WGS sequence"/>
</dbReference>
<keyword evidence="1" id="KW-0479">Metal-binding</keyword>
<sequence>MKPQFAVSLMCMDLMDIKNQLETLNQRADYYHIDIMDGHFCKNITLSPDFTKACSKVASLPMDAHLMTTNPGDWLEPLAAAGASYLSPHAETINTDAFRTLNRIEQLGCKTGVVLNPATPLDYIRHYIERIDLLTIMTVDVGYSGQPFIPQMLQKIEQAAELKAKKGYTYQIQIDGSCNKDTFQRLNNAGAEIYVVGNTGLFRLDPDLNKAYDRMLADFEQAAKGG</sequence>
<organism evidence="3 4">
    <name type="scientific">Youxingia wuxianensis</name>
    <dbReference type="NCBI Taxonomy" id="2763678"/>
    <lineage>
        <taxon>Bacteria</taxon>
        <taxon>Bacillati</taxon>
        <taxon>Bacillota</taxon>
        <taxon>Clostridia</taxon>
        <taxon>Eubacteriales</taxon>
        <taxon>Oscillospiraceae</taxon>
        <taxon>Youxingia</taxon>
    </lineage>
</organism>
<dbReference type="GO" id="GO:0005975">
    <property type="term" value="P:carbohydrate metabolic process"/>
    <property type="evidence" value="ECO:0007669"/>
    <property type="project" value="InterPro"/>
</dbReference>
<evidence type="ECO:0000256" key="2">
    <source>
        <dbReference type="ARBA" id="ARBA00023235"/>
    </source>
</evidence>
<name>A0A926IIE5_9FIRM</name>
<comment type="caution">
    <text evidence="3">The sequence shown here is derived from an EMBL/GenBank/DDBJ whole genome shotgun (WGS) entry which is preliminary data.</text>
</comment>
<dbReference type="CDD" id="cd00429">
    <property type="entry name" value="RPE"/>
    <property type="match status" value="1"/>
</dbReference>
<proteinExistence type="predicted"/>
<dbReference type="InterPro" id="IPR011060">
    <property type="entry name" value="RibuloseP-bd_barrel"/>
</dbReference>
<dbReference type="InterPro" id="IPR000056">
    <property type="entry name" value="Ribul_P_3_epim-like"/>
</dbReference>
<dbReference type="SUPFAM" id="SSF51366">
    <property type="entry name" value="Ribulose-phoshate binding barrel"/>
    <property type="match status" value="1"/>
</dbReference>
<reference evidence="3" key="1">
    <citation type="submission" date="2020-08" db="EMBL/GenBank/DDBJ databases">
        <title>Genome public.</title>
        <authorList>
            <person name="Liu C."/>
            <person name="Sun Q."/>
        </authorList>
    </citation>
    <scope>NUCLEOTIDE SEQUENCE</scope>
    <source>
        <strain evidence="3">NSJ-64</strain>
    </source>
</reference>
<dbReference type="InterPro" id="IPR013785">
    <property type="entry name" value="Aldolase_TIM"/>
</dbReference>